<evidence type="ECO:0000259" key="2">
    <source>
        <dbReference type="Pfam" id="PF01464"/>
    </source>
</evidence>
<dbReference type="Pfam" id="PF13205">
    <property type="entry name" value="Big_5"/>
    <property type="match status" value="1"/>
</dbReference>
<protein>
    <submittedName>
        <fullName evidence="4">Transglycosylase SLT domain-containing protein</fullName>
    </submittedName>
</protein>
<dbReference type="Gene3D" id="1.10.530.10">
    <property type="match status" value="1"/>
</dbReference>
<dbReference type="AlphaFoldDB" id="A0A1M6KER3"/>
<accession>A0A1M6KER3</accession>
<dbReference type="EMBL" id="FRAG01000003">
    <property type="protein sequence ID" value="SHJ57441.1"/>
    <property type="molecule type" value="Genomic_DNA"/>
</dbReference>
<gene>
    <name evidence="4" type="ORF">SAMN02745912_00362</name>
</gene>
<dbReference type="InterPro" id="IPR023346">
    <property type="entry name" value="Lysozyme-like_dom_sf"/>
</dbReference>
<reference evidence="4 5" key="1">
    <citation type="submission" date="2016-11" db="EMBL/GenBank/DDBJ databases">
        <authorList>
            <person name="Jaros S."/>
            <person name="Januszkiewicz K."/>
            <person name="Wedrychowicz H."/>
        </authorList>
    </citation>
    <scope>NUCLEOTIDE SEQUENCE [LARGE SCALE GENOMIC DNA]</scope>
    <source>
        <strain evidence="4 5">DSM 15212</strain>
    </source>
</reference>
<dbReference type="InterPro" id="IPR032812">
    <property type="entry name" value="SbsA_Ig"/>
</dbReference>
<dbReference type="STRING" id="1121301.SAMN02745912_00362"/>
<keyword evidence="5" id="KW-1185">Reference proteome</keyword>
<dbReference type="RefSeq" id="WP_073146677.1">
    <property type="nucleotide sequence ID" value="NZ_FRAG01000003.1"/>
</dbReference>
<dbReference type="InterPro" id="IPR014755">
    <property type="entry name" value="Cu-Rt/internalin_Ig-like"/>
</dbReference>
<keyword evidence="1" id="KW-0732">Signal</keyword>
<evidence type="ECO:0000256" key="1">
    <source>
        <dbReference type="ARBA" id="ARBA00022729"/>
    </source>
</evidence>
<sequence length="629" mass="73523">MGIRKVILIVAVVYILYFNHVISFGEEIVTQERDYMNLELSFIDKDLDGENETEIQINRSTKEISIGDNIIDYTGYLSNILYEDLTKDGSLEIIIAVKDEGTSSYLSYKIYDIKNIEDIRVIFERNNIYKGILEIHEGKIIEKTPIYLEEDSNAVPSQYKISEYIYSLEEEGFIIDIESFKNIEELEKEQPEKDYYIYYENPDRSEIEALIEEVAMERAIPPIILKSIAYTESNLRQFKNGKPLVSFDGISYGIMQVTPSIHREYDEYKLKYDIRYNIEAGADILLSKWGYAFRSKPLIPQIGDGDPRIMENWYFAIWAYNGWSECNNPNMIPYEHKTWVQNKAYQNKVLDYAESEFGQQITKIDKNDLPETGLPDKYEMFATPQPYHICELNTYKYGDIVINMTKYGLSLRNDDWEKIDALSPRVGMMVVNGPALHNGYIRYKVSPIDENGELSTGWVAMNWIKSMRDSDFNGNGKTDRYDVEEIDKHRNDTSTEDMIRFDMNYDEMIDYYDVLLVDKKYEISSAYEDYEVFPTKTGVSYRKDWIIKFNQELDSKTVNNENIYIKNRENGEAFTSFVELLNDNKTVKIHHPSKGYTTGNTYLIVITKNVKAYNQKELVQPVIMEFVVD</sequence>
<dbReference type="InterPro" id="IPR008258">
    <property type="entry name" value="Transglycosylase_SLT_dom_1"/>
</dbReference>
<evidence type="ECO:0000313" key="4">
    <source>
        <dbReference type="EMBL" id="SHJ57441.1"/>
    </source>
</evidence>
<dbReference type="Gene3D" id="2.60.40.1220">
    <property type="match status" value="1"/>
</dbReference>
<feature type="domain" description="Transglycosylase SLT" evidence="2">
    <location>
        <begin position="211"/>
        <end position="322"/>
    </location>
</feature>
<feature type="domain" description="SbsA Ig-like" evidence="3">
    <location>
        <begin position="536"/>
        <end position="624"/>
    </location>
</feature>
<evidence type="ECO:0000313" key="5">
    <source>
        <dbReference type="Proteomes" id="UP000184465"/>
    </source>
</evidence>
<dbReference type="SUPFAM" id="SSF53955">
    <property type="entry name" value="Lysozyme-like"/>
    <property type="match status" value="1"/>
</dbReference>
<name>A0A1M6KER3_PARC5</name>
<proteinExistence type="predicted"/>
<dbReference type="Proteomes" id="UP000184465">
    <property type="component" value="Unassembled WGS sequence"/>
</dbReference>
<dbReference type="Pfam" id="PF01464">
    <property type="entry name" value="SLT"/>
    <property type="match status" value="1"/>
</dbReference>
<organism evidence="4 5">
    <name type="scientific">Paramaledivibacter caminithermalis (strain DSM 15212 / CIP 107654 / DViRD3)</name>
    <name type="common">Clostridium caminithermale</name>
    <dbReference type="NCBI Taxonomy" id="1121301"/>
    <lineage>
        <taxon>Bacteria</taxon>
        <taxon>Bacillati</taxon>
        <taxon>Bacillota</taxon>
        <taxon>Clostridia</taxon>
        <taxon>Peptostreptococcales</taxon>
        <taxon>Caminicellaceae</taxon>
        <taxon>Paramaledivibacter</taxon>
    </lineage>
</organism>
<evidence type="ECO:0000259" key="3">
    <source>
        <dbReference type="Pfam" id="PF13205"/>
    </source>
</evidence>
<dbReference type="OrthoDB" id="9813450at2"/>